<keyword evidence="2" id="KW-0238">DNA-binding</keyword>
<name>A0A4R8M696_9BACT</name>
<dbReference type="EMBL" id="SORI01000012">
    <property type="protein sequence ID" value="TDY59497.1"/>
    <property type="molecule type" value="Genomic_DNA"/>
</dbReference>
<dbReference type="InterPro" id="IPR005471">
    <property type="entry name" value="Tscrpt_reg_IclR_N"/>
</dbReference>
<evidence type="ECO:0000259" key="6">
    <source>
        <dbReference type="PROSITE" id="PS51078"/>
    </source>
</evidence>
<dbReference type="PROSITE" id="PS51078">
    <property type="entry name" value="ICLR_ED"/>
    <property type="match status" value="1"/>
</dbReference>
<evidence type="ECO:0000313" key="7">
    <source>
        <dbReference type="EMBL" id="TDY59497.1"/>
    </source>
</evidence>
<dbReference type="Pfam" id="PF09339">
    <property type="entry name" value="HTH_IclR"/>
    <property type="match status" value="1"/>
</dbReference>
<dbReference type="InterPro" id="IPR014757">
    <property type="entry name" value="Tscrpt_reg_IclR_C"/>
</dbReference>
<evidence type="ECO:0000256" key="3">
    <source>
        <dbReference type="ARBA" id="ARBA00023163"/>
    </source>
</evidence>
<keyword evidence="8" id="KW-1185">Reference proteome</keyword>
<dbReference type="GO" id="GO:0003700">
    <property type="term" value="F:DNA-binding transcription factor activity"/>
    <property type="evidence" value="ECO:0007669"/>
    <property type="project" value="TreeGrafter"/>
</dbReference>
<dbReference type="RefSeq" id="WP_166670114.1">
    <property type="nucleotide sequence ID" value="NZ_SORI01000012.1"/>
</dbReference>
<protein>
    <submittedName>
        <fullName evidence="7">IclR family transcriptional regulator</fullName>
    </submittedName>
</protein>
<dbReference type="InterPro" id="IPR011991">
    <property type="entry name" value="ArsR-like_HTH"/>
</dbReference>
<dbReference type="SMART" id="SM00346">
    <property type="entry name" value="HTH_ICLR"/>
    <property type="match status" value="1"/>
</dbReference>
<dbReference type="InterPro" id="IPR036390">
    <property type="entry name" value="WH_DNA-bd_sf"/>
</dbReference>
<keyword evidence="3" id="KW-0804">Transcription</keyword>
<feature type="region of interest" description="Disordered" evidence="4">
    <location>
        <begin position="257"/>
        <end position="281"/>
    </location>
</feature>
<dbReference type="GO" id="GO:0003677">
    <property type="term" value="F:DNA binding"/>
    <property type="evidence" value="ECO:0007669"/>
    <property type="project" value="UniProtKB-KW"/>
</dbReference>
<feature type="domain" description="IclR-ED" evidence="6">
    <location>
        <begin position="73"/>
        <end position="258"/>
    </location>
</feature>
<evidence type="ECO:0000256" key="2">
    <source>
        <dbReference type="ARBA" id="ARBA00023125"/>
    </source>
</evidence>
<proteinExistence type="predicted"/>
<feature type="compositionally biased region" description="Basic and acidic residues" evidence="4">
    <location>
        <begin position="261"/>
        <end position="281"/>
    </location>
</feature>
<dbReference type="Proteomes" id="UP000295066">
    <property type="component" value="Unassembled WGS sequence"/>
</dbReference>
<dbReference type="InterPro" id="IPR029016">
    <property type="entry name" value="GAF-like_dom_sf"/>
</dbReference>
<gene>
    <name evidence="7" type="ORF">C8D99_1124</name>
</gene>
<comment type="caution">
    <text evidence="7">The sequence shown here is derived from an EMBL/GenBank/DDBJ whole genome shotgun (WGS) entry which is preliminary data.</text>
</comment>
<dbReference type="PANTHER" id="PTHR30136:SF24">
    <property type="entry name" value="HTH-TYPE TRANSCRIPTIONAL REPRESSOR ALLR"/>
    <property type="match status" value="1"/>
</dbReference>
<reference evidence="7 8" key="1">
    <citation type="submission" date="2019-03" db="EMBL/GenBank/DDBJ databases">
        <title>Genomic Encyclopedia of Type Strains, Phase IV (KMG-IV): sequencing the most valuable type-strain genomes for metagenomic binning, comparative biology and taxonomic classification.</title>
        <authorList>
            <person name="Goeker M."/>
        </authorList>
    </citation>
    <scope>NUCLEOTIDE SEQUENCE [LARGE SCALE GENOMIC DNA]</scope>
    <source>
        <strain evidence="7 8">DSM 25964</strain>
    </source>
</reference>
<dbReference type="InterPro" id="IPR050707">
    <property type="entry name" value="HTH_MetabolicPath_Reg"/>
</dbReference>
<feature type="domain" description="HTH iclR-type" evidence="5">
    <location>
        <begin position="11"/>
        <end position="72"/>
    </location>
</feature>
<dbReference type="InterPro" id="IPR036388">
    <property type="entry name" value="WH-like_DNA-bd_sf"/>
</dbReference>
<dbReference type="Gene3D" id="1.10.10.10">
    <property type="entry name" value="Winged helix-like DNA-binding domain superfamily/Winged helix DNA-binding domain"/>
    <property type="match status" value="1"/>
</dbReference>
<dbReference type="SUPFAM" id="SSF55781">
    <property type="entry name" value="GAF domain-like"/>
    <property type="match status" value="1"/>
</dbReference>
<keyword evidence="1" id="KW-0805">Transcription regulation</keyword>
<dbReference type="Pfam" id="PF01614">
    <property type="entry name" value="IclR_C"/>
    <property type="match status" value="1"/>
</dbReference>
<dbReference type="PROSITE" id="PS51077">
    <property type="entry name" value="HTH_ICLR"/>
    <property type="match status" value="1"/>
</dbReference>
<dbReference type="CDD" id="cd00090">
    <property type="entry name" value="HTH_ARSR"/>
    <property type="match status" value="1"/>
</dbReference>
<evidence type="ECO:0000313" key="8">
    <source>
        <dbReference type="Proteomes" id="UP000295066"/>
    </source>
</evidence>
<dbReference type="AlphaFoldDB" id="A0A4R8M696"/>
<organism evidence="7 8">
    <name type="scientific">Aminivibrio pyruvatiphilus</name>
    <dbReference type="NCBI Taxonomy" id="1005740"/>
    <lineage>
        <taxon>Bacteria</taxon>
        <taxon>Thermotogati</taxon>
        <taxon>Synergistota</taxon>
        <taxon>Synergistia</taxon>
        <taxon>Synergistales</taxon>
        <taxon>Aminobacteriaceae</taxon>
        <taxon>Aminivibrio</taxon>
    </lineage>
</organism>
<evidence type="ECO:0000259" key="5">
    <source>
        <dbReference type="PROSITE" id="PS51077"/>
    </source>
</evidence>
<sequence>MRRKENPRQLLQSVIRAFRIAEMLAEEGELGVTEIDGRLGIDKSTAYRILATLREMGYVRQNPLNSKYSNTPKFSLLGGTAPDMQLIRERARPVLRSLSERVGEAVNLGCLDGTDIVYVERIQCNEMIQVNLPVGRRMPAYCSALGKAILAFLPAETVEKLFSGTSFVQYTERTVQSLSILLAELEAIRSDRFARDLQESHPGLSCLAAPVFLASGKVGAGISVSFPAFRHPDMEEAERTIVPALLDAAVNISGELGYSGRNHEHDLPGRQPVPEKKRQEE</sequence>
<evidence type="ECO:0000256" key="4">
    <source>
        <dbReference type="SAM" id="MobiDB-lite"/>
    </source>
</evidence>
<dbReference type="GO" id="GO:0045892">
    <property type="term" value="P:negative regulation of DNA-templated transcription"/>
    <property type="evidence" value="ECO:0007669"/>
    <property type="project" value="TreeGrafter"/>
</dbReference>
<dbReference type="Gene3D" id="3.30.450.40">
    <property type="match status" value="1"/>
</dbReference>
<accession>A0A4R8M696</accession>
<dbReference type="SUPFAM" id="SSF46785">
    <property type="entry name" value="Winged helix' DNA-binding domain"/>
    <property type="match status" value="1"/>
</dbReference>
<evidence type="ECO:0000256" key="1">
    <source>
        <dbReference type="ARBA" id="ARBA00023015"/>
    </source>
</evidence>
<dbReference type="PANTHER" id="PTHR30136">
    <property type="entry name" value="HELIX-TURN-HELIX TRANSCRIPTIONAL REGULATOR, ICLR FAMILY"/>
    <property type="match status" value="1"/>
</dbReference>